<dbReference type="GO" id="GO:0016832">
    <property type="term" value="F:aldehyde-lyase activity"/>
    <property type="evidence" value="ECO:0007669"/>
    <property type="project" value="TreeGrafter"/>
</dbReference>
<dbReference type="InterPro" id="IPR050197">
    <property type="entry name" value="Aldolase_class_II_sugar_metab"/>
</dbReference>
<dbReference type="SUPFAM" id="SSF53639">
    <property type="entry name" value="AraD/HMP-PK domain-like"/>
    <property type="match status" value="1"/>
</dbReference>
<feature type="domain" description="Class II aldolase/adducin N-terminal" evidence="3">
    <location>
        <begin position="8"/>
        <end position="181"/>
    </location>
</feature>
<gene>
    <name evidence="4" type="ORF">DQ384_19485</name>
</gene>
<accession>A0A367FHA7</accession>
<evidence type="ECO:0000259" key="3">
    <source>
        <dbReference type="SMART" id="SM01007"/>
    </source>
</evidence>
<organism evidence="4 5">
    <name type="scientific">Sphaerisporangium album</name>
    <dbReference type="NCBI Taxonomy" id="509200"/>
    <lineage>
        <taxon>Bacteria</taxon>
        <taxon>Bacillati</taxon>
        <taxon>Actinomycetota</taxon>
        <taxon>Actinomycetes</taxon>
        <taxon>Streptosporangiales</taxon>
        <taxon>Streptosporangiaceae</taxon>
        <taxon>Sphaerisporangium</taxon>
    </lineage>
</organism>
<dbReference type="OrthoDB" id="9786287at2"/>
<dbReference type="InterPro" id="IPR036409">
    <property type="entry name" value="Aldolase_II/adducin_N_sf"/>
</dbReference>
<dbReference type="EMBL" id="QOIL01000010">
    <property type="protein sequence ID" value="RCG29758.1"/>
    <property type="molecule type" value="Genomic_DNA"/>
</dbReference>
<dbReference type="InterPro" id="IPR001303">
    <property type="entry name" value="Aldolase_II/adducin_N"/>
</dbReference>
<reference evidence="4 5" key="1">
    <citation type="submission" date="2018-06" db="EMBL/GenBank/DDBJ databases">
        <title>Sphaerisporangium craniellae sp. nov., isolated from a marine sponge in the South China Sea.</title>
        <authorList>
            <person name="Li L."/>
        </authorList>
    </citation>
    <scope>NUCLEOTIDE SEQUENCE [LARGE SCALE GENOMIC DNA]</scope>
    <source>
        <strain evidence="4 5">CCTCC AA 208026</strain>
    </source>
</reference>
<dbReference type="Gene3D" id="3.40.225.10">
    <property type="entry name" value="Class II aldolase/adducin N-terminal domain"/>
    <property type="match status" value="1"/>
</dbReference>
<evidence type="ECO:0000313" key="4">
    <source>
        <dbReference type="EMBL" id="RCG29758.1"/>
    </source>
</evidence>
<evidence type="ECO:0000313" key="5">
    <source>
        <dbReference type="Proteomes" id="UP000253094"/>
    </source>
</evidence>
<protein>
    <submittedName>
        <fullName evidence="4">Class II aldolase/adducin family protein</fullName>
    </submittedName>
</protein>
<keyword evidence="1" id="KW-0479">Metal-binding</keyword>
<dbReference type="Pfam" id="PF00596">
    <property type="entry name" value="Aldolase_II"/>
    <property type="match status" value="1"/>
</dbReference>
<name>A0A367FHA7_9ACTN</name>
<dbReference type="GO" id="GO:0005829">
    <property type="term" value="C:cytosol"/>
    <property type="evidence" value="ECO:0007669"/>
    <property type="project" value="TreeGrafter"/>
</dbReference>
<dbReference type="GO" id="GO:0019323">
    <property type="term" value="P:pentose catabolic process"/>
    <property type="evidence" value="ECO:0007669"/>
    <property type="project" value="TreeGrafter"/>
</dbReference>
<dbReference type="SMART" id="SM01007">
    <property type="entry name" value="Aldolase_II"/>
    <property type="match status" value="1"/>
</dbReference>
<dbReference type="RefSeq" id="WP_114030267.1">
    <property type="nucleotide sequence ID" value="NZ_QOIL01000010.1"/>
</dbReference>
<dbReference type="PANTHER" id="PTHR22789:SF0">
    <property type="entry name" value="3-OXO-TETRONATE 4-PHOSPHATE DECARBOXYLASE-RELATED"/>
    <property type="match status" value="1"/>
</dbReference>
<dbReference type="PANTHER" id="PTHR22789">
    <property type="entry name" value="FUCULOSE PHOSPHATE ALDOLASE"/>
    <property type="match status" value="1"/>
</dbReference>
<dbReference type="GO" id="GO:0046872">
    <property type="term" value="F:metal ion binding"/>
    <property type="evidence" value="ECO:0007669"/>
    <property type="project" value="UniProtKB-KW"/>
</dbReference>
<comment type="caution">
    <text evidence="4">The sequence shown here is derived from an EMBL/GenBank/DDBJ whole genome shotgun (WGS) entry which is preliminary data.</text>
</comment>
<proteinExistence type="predicted"/>
<evidence type="ECO:0000256" key="2">
    <source>
        <dbReference type="ARBA" id="ARBA00023239"/>
    </source>
</evidence>
<sequence length="229" mass="24000">MKLAEERERLCETGRRMVGDGLVLGTSGNISVREGDLVAVTPGGVALDELTPADCPVLDLSGEMVEGTHPPSSEVPMHLAIYESTGTTAVVHTHSRYAVVVSTTMTELPPIHYNALLLGGAVRVAPYATYGTPELAAHVREALTGRQAALMQNHGAVALGADLAQALEGARLLEWLCAVYVQAKMIGEPRVLSEEELIGVIGRAALSAREGARGGLTSAPASEAREDGR</sequence>
<keyword evidence="2" id="KW-0456">Lyase</keyword>
<evidence type="ECO:0000256" key="1">
    <source>
        <dbReference type="ARBA" id="ARBA00022723"/>
    </source>
</evidence>
<dbReference type="Proteomes" id="UP000253094">
    <property type="component" value="Unassembled WGS sequence"/>
</dbReference>
<dbReference type="AlphaFoldDB" id="A0A367FHA7"/>
<keyword evidence="5" id="KW-1185">Reference proteome</keyword>